<dbReference type="EMBL" id="CH473997">
    <property type="protein sequence ID" value="EDL92071.1"/>
    <property type="molecule type" value="Genomic_DNA"/>
</dbReference>
<feature type="region of interest" description="Disordered" evidence="1">
    <location>
        <begin position="1"/>
        <end position="30"/>
    </location>
</feature>
<dbReference type="Proteomes" id="UP000234681">
    <property type="component" value="Chromosome 9"/>
</dbReference>
<organism evidence="2 3">
    <name type="scientific">Rattus norvegicus</name>
    <name type="common">Rat</name>
    <dbReference type="NCBI Taxonomy" id="10116"/>
    <lineage>
        <taxon>Eukaryota</taxon>
        <taxon>Metazoa</taxon>
        <taxon>Chordata</taxon>
        <taxon>Craniata</taxon>
        <taxon>Vertebrata</taxon>
        <taxon>Euteleostomi</taxon>
        <taxon>Mammalia</taxon>
        <taxon>Eutheria</taxon>
        <taxon>Euarchontoglires</taxon>
        <taxon>Glires</taxon>
        <taxon>Rodentia</taxon>
        <taxon>Myomorpha</taxon>
        <taxon>Muroidea</taxon>
        <taxon>Muridae</taxon>
        <taxon>Murinae</taxon>
        <taxon>Rattus</taxon>
    </lineage>
</organism>
<evidence type="ECO:0000256" key="1">
    <source>
        <dbReference type="SAM" id="MobiDB-lite"/>
    </source>
</evidence>
<evidence type="ECO:0000313" key="2">
    <source>
        <dbReference type="EMBL" id="EDL92071.1"/>
    </source>
</evidence>
<gene>
    <name evidence="2" type="ORF">rCG_55631</name>
</gene>
<proteinExistence type="predicted"/>
<feature type="compositionally biased region" description="Polar residues" evidence="1">
    <location>
        <begin position="1"/>
        <end position="26"/>
    </location>
</feature>
<dbReference type="AlphaFoldDB" id="A6JQL6"/>
<protein>
    <submittedName>
        <fullName evidence="2">RCG55631</fullName>
    </submittedName>
</protein>
<accession>A6JQL6</accession>
<sequence>MRPTHRNFSIQLSPGITAPQPFSSKGVSHHPCSLQEKGQDTCPYSLSLGACAG</sequence>
<name>A6JQL6_RAT</name>
<evidence type="ECO:0000313" key="3">
    <source>
        <dbReference type="Proteomes" id="UP000234681"/>
    </source>
</evidence>
<reference evidence="2 3" key="1">
    <citation type="submission" date="2005-09" db="EMBL/GenBank/DDBJ databases">
        <authorList>
            <person name="Mural R.J."/>
            <person name="Li P.W."/>
            <person name="Adams M.D."/>
            <person name="Amanatides P.G."/>
            <person name="Baden-Tillson H."/>
            <person name="Barnstead M."/>
            <person name="Chin S.H."/>
            <person name="Dew I."/>
            <person name="Evans C.A."/>
            <person name="Ferriera S."/>
            <person name="Flanigan M."/>
            <person name="Fosler C."/>
            <person name="Glodek A."/>
            <person name="Gu Z."/>
            <person name="Holt R.A."/>
            <person name="Jennings D."/>
            <person name="Kraft C.L."/>
            <person name="Lu F."/>
            <person name="Nguyen T."/>
            <person name="Nusskern D.R."/>
            <person name="Pfannkoch C.M."/>
            <person name="Sitter C."/>
            <person name="Sutton G.G."/>
            <person name="Venter J.C."/>
            <person name="Wang Z."/>
            <person name="Woodage T."/>
            <person name="Zheng X.H."/>
            <person name="Zhong F."/>
        </authorList>
    </citation>
    <scope>NUCLEOTIDE SEQUENCE [LARGE SCALE GENOMIC DNA]</scope>
    <source>
        <strain>BN</strain>
        <strain evidence="3">Sprague-Dawley</strain>
    </source>
</reference>